<feature type="domain" description="CCHC-type" evidence="4">
    <location>
        <begin position="250"/>
        <end position="265"/>
    </location>
</feature>
<proteinExistence type="predicted"/>
<dbReference type="Gene3D" id="4.10.60.10">
    <property type="entry name" value="Zinc finger, CCHC-type"/>
    <property type="match status" value="1"/>
</dbReference>
<keyword evidence="1" id="KW-0479">Metal-binding</keyword>
<sequence length="1128" mass="127305">MDLPEDHLAKFHKMTDAKEMWEAIKSRFGGNDESKKMQKYILKQQFEGFSVSNSEGLHKGYDRFQSLLSQLEIHGAGVTTEDANQKFLRSLPSAWSQVSLIMRTKPGIDTLSFDDLYNNLRVFESDVKGSTASSSSTQNVAFVSENTSSTNEVSTAYGASSSSGHKPQREGSSSYADDLIFSFFANQSSGPQLDHEDLEQLDEFDLEEMDLKWQVAMISMRIKKFYKKTGRRLHFDAKEPVGFDKSKLECYNCHKKGHFAKECRSKGNQESRKRDAWNSGYKAKENETRPGKQEETKALVTLDVDGVDWTSHLEDEQDNYAFMAYSSSGSDTEGTFCSKEYKESYAKIKKLYDEQREQLGDASIEIQAYTQALKKVEAQLVAHQQNQLWYEEKIRFMKIDLDDKTDVLTYHKKLLAEAEKEKEELKAKVEKWHNSSKSLNILLNSQMSARDKAGLGYGDQMNKVPPLMTGIYIPSGPDKEIDDSQFTYGPKQSKPSESDARSSDFTSCESNSSKETHEYMPETVVNEPTVVSQPKVWTGAPIIEKYESDSDDEHVSLPSKEQETPSFSNTIKHVKTPRQTVKQQNTCSKSPKPDKKDCSGLMSKTLGLGYGFTTKACFVCGSLSHLIRDCDFHEKRMAKQVELNKQKGKGNVQRENKPVWNNVQRVNHKNQFVPTAVLTRTGKIPVNTARASGTNNVSTARHKFNSQAVLTNAARKISTVKPIVNEVRPKTVFHKTHSPFRRTFNRTTASRTNFSNQKVNTAEVKSVSAVGGKWETAVKPSAGCSWRPKRHGWNKVSKYNGGSNTRNCDYPQGALKNKEIVDSGCSRHMTRNKAYLAEYQDYNGGLICDKKNKVLFTDTECLVLSPDFKLLDENQVLLKVPRQNNMYSFNLENIVPSGGLACLIAKASVNESNKWHRRLGHVNFKNLNKLVKGNLVRGLPSKIFQNDHTCVACQKGKQHKASWFYYLIHYIWDMLMVPPKFEVSWLVTFPSMLLKSGTMSVCQKLFNYSPVFDSIALISIRLGICIPPLIRHRQFKYQLLMEFSKITALAMAAVCASKAAVKLAVSCRMDELDNVVEEEDEEQIRFLGGNSSSGTKKYRGSNSSDGGNIRDGEFSEELKELLPDEAGK</sequence>
<feature type="compositionally biased region" description="Polar residues" evidence="3">
    <location>
        <begin position="564"/>
        <end position="586"/>
    </location>
</feature>
<dbReference type="InterPro" id="IPR025724">
    <property type="entry name" value="GAG-pre-integrase_dom"/>
</dbReference>
<comment type="caution">
    <text evidence="5">The sequence shown here is derived from an EMBL/GenBank/DDBJ whole genome shotgun (WGS) entry which is preliminary data.</text>
</comment>
<dbReference type="Pfam" id="PF00098">
    <property type="entry name" value="zf-CCHC"/>
    <property type="match status" value="1"/>
</dbReference>
<evidence type="ECO:0000256" key="1">
    <source>
        <dbReference type="PROSITE-ProRule" id="PRU00047"/>
    </source>
</evidence>
<dbReference type="InterPro" id="IPR001878">
    <property type="entry name" value="Znf_CCHC"/>
</dbReference>
<dbReference type="SUPFAM" id="SSF57756">
    <property type="entry name" value="Retrovirus zinc finger-like domains"/>
    <property type="match status" value="1"/>
</dbReference>
<keyword evidence="1" id="KW-0862">Zinc</keyword>
<feature type="compositionally biased region" description="Polar residues" evidence="3">
    <location>
        <begin position="157"/>
        <end position="173"/>
    </location>
</feature>
<dbReference type="EMBL" id="BQNB010018601">
    <property type="protein sequence ID" value="GJT76179.1"/>
    <property type="molecule type" value="Genomic_DNA"/>
</dbReference>
<dbReference type="InterPro" id="IPR036875">
    <property type="entry name" value="Znf_CCHC_sf"/>
</dbReference>
<evidence type="ECO:0000259" key="4">
    <source>
        <dbReference type="PROSITE" id="PS50158"/>
    </source>
</evidence>
<keyword evidence="2" id="KW-0175">Coiled coil</keyword>
<feature type="region of interest" description="Disordered" evidence="3">
    <location>
        <begin position="1086"/>
        <end position="1115"/>
    </location>
</feature>
<evidence type="ECO:0000313" key="6">
    <source>
        <dbReference type="Proteomes" id="UP001151760"/>
    </source>
</evidence>
<keyword evidence="1" id="KW-0863">Zinc-finger</keyword>
<feature type="region of interest" description="Disordered" evidence="3">
    <location>
        <begin position="270"/>
        <end position="294"/>
    </location>
</feature>
<evidence type="ECO:0000256" key="3">
    <source>
        <dbReference type="SAM" id="MobiDB-lite"/>
    </source>
</evidence>
<evidence type="ECO:0000256" key="2">
    <source>
        <dbReference type="SAM" id="Coils"/>
    </source>
</evidence>
<feature type="region of interest" description="Disordered" evidence="3">
    <location>
        <begin position="547"/>
        <end position="597"/>
    </location>
</feature>
<organism evidence="5 6">
    <name type="scientific">Tanacetum coccineum</name>
    <dbReference type="NCBI Taxonomy" id="301880"/>
    <lineage>
        <taxon>Eukaryota</taxon>
        <taxon>Viridiplantae</taxon>
        <taxon>Streptophyta</taxon>
        <taxon>Embryophyta</taxon>
        <taxon>Tracheophyta</taxon>
        <taxon>Spermatophyta</taxon>
        <taxon>Magnoliopsida</taxon>
        <taxon>eudicotyledons</taxon>
        <taxon>Gunneridae</taxon>
        <taxon>Pentapetalae</taxon>
        <taxon>asterids</taxon>
        <taxon>campanulids</taxon>
        <taxon>Asterales</taxon>
        <taxon>Asteraceae</taxon>
        <taxon>Asteroideae</taxon>
        <taxon>Anthemideae</taxon>
        <taxon>Anthemidinae</taxon>
        <taxon>Tanacetum</taxon>
    </lineage>
</organism>
<reference evidence="5" key="1">
    <citation type="journal article" date="2022" name="Int. J. Mol. Sci.">
        <title>Draft Genome of Tanacetum Coccineum: Genomic Comparison of Closely Related Tanacetum-Family Plants.</title>
        <authorList>
            <person name="Yamashiro T."/>
            <person name="Shiraishi A."/>
            <person name="Nakayama K."/>
            <person name="Satake H."/>
        </authorList>
    </citation>
    <scope>NUCLEOTIDE SEQUENCE</scope>
</reference>
<evidence type="ECO:0000313" key="5">
    <source>
        <dbReference type="EMBL" id="GJT76179.1"/>
    </source>
</evidence>
<reference evidence="5" key="2">
    <citation type="submission" date="2022-01" db="EMBL/GenBank/DDBJ databases">
        <authorList>
            <person name="Yamashiro T."/>
            <person name="Shiraishi A."/>
            <person name="Satake H."/>
            <person name="Nakayama K."/>
        </authorList>
    </citation>
    <scope>NUCLEOTIDE SEQUENCE</scope>
</reference>
<feature type="coiled-coil region" evidence="2">
    <location>
        <begin position="338"/>
        <end position="435"/>
    </location>
</feature>
<gene>
    <name evidence="5" type="ORF">Tco_1042904</name>
</gene>
<feature type="region of interest" description="Disordered" evidence="3">
    <location>
        <begin position="153"/>
        <end position="173"/>
    </location>
</feature>
<dbReference type="Proteomes" id="UP001151760">
    <property type="component" value="Unassembled WGS sequence"/>
</dbReference>
<dbReference type="PROSITE" id="PS50158">
    <property type="entry name" value="ZF_CCHC"/>
    <property type="match status" value="1"/>
</dbReference>
<feature type="region of interest" description="Disordered" evidence="3">
    <location>
        <begin position="469"/>
        <end position="522"/>
    </location>
</feature>
<dbReference type="SMART" id="SM00343">
    <property type="entry name" value="ZnF_C2HC"/>
    <property type="match status" value="2"/>
</dbReference>
<keyword evidence="6" id="KW-1185">Reference proteome</keyword>
<accession>A0ABQ5GL46</accession>
<dbReference type="Pfam" id="PF13976">
    <property type="entry name" value="gag_pre-integrs"/>
    <property type="match status" value="1"/>
</dbReference>
<protein>
    <submittedName>
        <fullName evidence="5">Ribonuclease H-like domain-containing protein</fullName>
    </submittedName>
</protein>
<name>A0ABQ5GL46_9ASTR</name>
<feature type="compositionally biased region" description="Polar residues" evidence="3">
    <location>
        <begin position="1089"/>
        <end position="1106"/>
    </location>
</feature>
<dbReference type="Pfam" id="PF14223">
    <property type="entry name" value="Retrotran_gag_2"/>
    <property type="match status" value="1"/>
</dbReference>